<dbReference type="PANTHER" id="PTHR37860">
    <property type="entry name" value="AGAP008810-PA"/>
    <property type="match status" value="1"/>
</dbReference>
<protein>
    <submittedName>
        <fullName evidence="2">APLP protein</fullName>
    </submittedName>
</protein>
<dbReference type="Gene3D" id="2.20.50.20">
    <property type="entry name" value="Lipovitellin. Chain A, domain 3"/>
    <property type="match status" value="1"/>
</dbReference>
<dbReference type="InterPro" id="IPR015819">
    <property type="entry name" value="Lipid_transp_b-sht_shell"/>
</dbReference>
<feature type="non-terminal residue" evidence="2">
    <location>
        <position position="1"/>
    </location>
</feature>
<dbReference type="SUPFAM" id="SSF56968">
    <property type="entry name" value="Lipovitellin-phosvitin complex, beta-sheet shell regions"/>
    <property type="match status" value="1"/>
</dbReference>
<feature type="domain" description="Vitellinogen open beta-sheet" evidence="1">
    <location>
        <begin position="92"/>
        <end position="217"/>
    </location>
</feature>
<comment type="caution">
    <text evidence="2">The sequence shown here is derived from an EMBL/GenBank/DDBJ whole genome shotgun (WGS) entry which is preliminary data.</text>
</comment>
<feature type="non-terminal residue" evidence="2">
    <location>
        <position position="222"/>
    </location>
</feature>
<dbReference type="InterPro" id="IPR015817">
    <property type="entry name" value="Vitellinogen_open_b-sht_sub1"/>
</dbReference>
<dbReference type="Proteomes" id="UP000519115">
    <property type="component" value="Unassembled WGS sequence"/>
</dbReference>
<dbReference type="EMBL" id="VXAF01000056">
    <property type="protein sequence ID" value="NXJ46343.1"/>
    <property type="molecule type" value="Genomic_DNA"/>
</dbReference>
<evidence type="ECO:0000259" key="1">
    <source>
        <dbReference type="Pfam" id="PF09172"/>
    </source>
</evidence>
<dbReference type="GO" id="GO:0005319">
    <property type="term" value="F:lipid transporter activity"/>
    <property type="evidence" value="ECO:0007669"/>
    <property type="project" value="InterPro"/>
</dbReference>
<organism evidence="2 3">
    <name type="scientific">Spizaetus tyrannus</name>
    <name type="common">black hawk-eagle</name>
    <dbReference type="NCBI Taxonomy" id="252798"/>
    <lineage>
        <taxon>Eukaryota</taxon>
        <taxon>Metazoa</taxon>
        <taxon>Chordata</taxon>
        <taxon>Craniata</taxon>
        <taxon>Vertebrata</taxon>
        <taxon>Euteleostomi</taxon>
        <taxon>Archelosauria</taxon>
        <taxon>Archosauria</taxon>
        <taxon>Dinosauria</taxon>
        <taxon>Saurischia</taxon>
        <taxon>Theropoda</taxon>
        <taxon>Coelurosauria</taxon>
        <taxon>Aves</taxon>
        <taxon>Neognathae</taxon>
        <taxon>Neoaves</taxon>
        <taxon>Telluraves</taxon>
        <taxon>Accipitrimorphae</taxon>
        <taxon>Accipitriformes</taxon>
        <taxon>Accipitridae</taxon>
        <taxon>Accipitrinae</taxon>
        <taxon>Spizaetus</taxon>
    </lineage>
</organism>
<evidence type="ECO:0000313" key="2">
    <source>
        <dbReference type="EMBL" id="NXJ46343.1"/>
    </source>
</evidence>
<dbReference type="InterPro" id="IPR015255">
    <property type="entry name" value="Vitellinogen_open_b-sht"/>
</dbReference>
<dbReference type="AlphaFoldDB" id="A0A7L0BG45"/>
<reference evidence="2 3" key="1">
    <citation type="submission" date="2019-09" db="EMBL/GenBank/DDBJ databases">
        <title>Bird 10,000 Genomes (B10K) Project - Family phase.</title>
        <authorList>
            <person name="Zhang G."/>
        </authorList>
    </citation>
    <scope>NUCLEOTIDE SEQUENCE [LARGE SCALE GENOMIC DNA]</scope>
    <source>
        <strain evidence="2">B10K-DU-007-42</strain>
        <tissue evidence="2">Muscle</tissue>
    </source>
</reference>
<proteinExistence type="predicted"/>
<keyword evidence="3" id="KW-1185">Reference proteome</keyword>
<feature type="domain" description="Vitellinogen open beta-sheet" evidence="1">
    <location>
        <begin position="23"/>
        <end position="76"/>
    </location>
</feature>
<sequence>KEHLRDSIPDEILSRDFDREAWKYSSYSDVTFHSAGAGANMEASVVFSPASFLPRSVMTNLTVHLMGQAINLLEASLWIFFFYPSPQWTLGVDVRLENAEALMQKIFGQKSATFSDYFFANTNERNHKSENPVETTGKVNQRKLTLKRYSPTDYLVTKSGKPKLRKANQNCAGRKYSKMSELVKKFTERTERKEVLKCELSMKIFGNELSFLDCEDLRKQMK</sequence>
<dbReference type="PANTHER" id="PTHR37860:SF2">
    <property type="entry name" value="VITELLOGENIN DOMAIN-CONTAINING PROTEIN"/>
    <property type="match status" value="1"/>
</dbReference>
<gene>
    <name evidence="2" type="primary">Aplp_0</name>
    <name evidence="2" type="ORF">SPITYR_R16017</name>
</gene>
<name>A0A7L0BG45_9AVES</name>
<dbReference type="Pfam" id="PF09172">
    <property type="entry name" value="Vit_open_b-sht"/>
    <property type="match status" value="2"/>
</dbReference>
<evidence type="ECO:0000313" key="3">
    <source>
        <dbReference type="Proteomes" id="UP000519115"/>
    </source>
</evidence>
<accession>A0A7L0BG45</accession>